<proteinExistence type="inferred from homology"/>
<evidence type="ECO:0000313" key="6">
    <source>
        <dbReference type="EMBL" id="ABK44061.1"/>
    </source>
</evidence>
<reference evidence="6 7" key="2">
    <citation type="journal article" date="2012" name="Int. J. Syst. Evol. Microbiol.">
        <title>Magnetococcus marinus gen. nov., sp. nov., a marine, magnetotactic bacterium that represents a novel lineage (Magnetococcaceae fam. nov.; Magnetococcales ord. nov.) at the base of the Alphaproteobacteria.</title>
        <authorList>
            <person name="Bazylinski D.A."/>
            <person name="Williams T.J."/>
            <person name="Lefevre C.T."/>
            <person name="Berg R.J."/>
            <person name="Zhang C.L."/>
            <person name="Bowser S.S."/>
            <person name="Dean A.J."/>
            <person name="Beveridge T.J."/>
        </authorList>
    </citation>
    <scope>NUCLEOTIDE SEQUENCE [LARGE SCALE GENOMIC DNA]</scope>
    <source>
        <strain evidence="7">ATCC BAA-1437 / JCM 17883 / MC-1</strain>
    </source>
</reference>
<dbReference type="InterPro" id="IPR011910">
    <property type="entry name" value="RfaF"/>
</dbReference>
<reference evidence="7" key="1">
    <citation type="journal article" date="2009" name="Appl. Environ. Microbiol.">
        <title>Complete genome sequence of the chemolithoautotrophic marine magnetotactic coccus strain MC-1.</title>
        <authorList>
            <person name="Schubbe S."/>
            <person name="Williams T.J."/>
            <person name="Xie G."/>
            <person name="Kiss H.E."/>
            <person name="Brettin T.S."/>
            <person name="Martinez D."/>
            <person name="Ross C.A."/>
            <person name="Schuler D."/>
            <person name="Cox B.L."/>
            <person name="Nealson K.H."/>
            <person name="Bazylinski D.A."/>
        </authorList>
    </citation>
    <scope>NUCLEOTIDE SEQUENCE [LARGE SCALE GENOMIC DNA]</scope>
    <source>
        <strain evidence="7">ATCC BAA-1437 / JCM 17883 / MC-1</strain>
    </source>
</reference>
<dbReference type="KEGG" id="mgm:Mmc1_1552"/>
<dbReference type="HOGENOM" id="CLU_038371_7_0_5"/>
<evidence type="ECO:0000256" key="5">
    <source>
        <dbReference type="ARBA" id="ARBA00047503"/>
    </source>
</evidence>
<evidence type="ECO:0000256" key="3">
    <source>
        <dbReference type="ARBA" id="ARBA00043995"/>
    </source>
</evidence>
<dbReference type="STRING" id="156889.Mmc1_1552"/>
<dbReference type="PANTHER" id="PTHR30160:SF7">
    <property type="entry name" value="ADP-HEPTOSE--LPS HEPTOSYLTRANSFERASE 2"/>
    <property type="match status" value="1"/>
</dbReference>
<keyword evidence="2 6" id="KW-0808">Transferase</keyword>
<keyword evidence="7" id="KW-1185">Reference proteome</keyword>
<name>A0L7W8_MAGMM</name>
<dbReference type="NCBIfam" id="TIGR02195">
    <property type="entry name" value="heptsyl_trn_II"/>
    <property type="match status" value="1"/>
</dbReference>
<dbReference type="GO" id="GO:0009244">
    <property type="term" value="P:lipopolysaccharide core region biosynthetic process"/>
    <property type="evidence" value="ECO:0007669"/>
    <property type="project" value="TreeGrafter"/>
</dbReference>
<dbReference type="Pfam" id="PF01075">
    <property type="entry name" value="Glyco_transf_9"/>
    <property type="match status" value="1"/>
</dbReference>
<evidence type="ECO:0000256" key="4">
    <source>
        <dbReference type="ARBA" id="ARBA00044042"/>
    </source>
</evidence>
<dbReference type="eggNOG" id="COG0859">
    <property type="taxonomic scope" value="Bacteria"/>
</dbReference>
<sequence length="353" mass="38802">MSISATESPILIIAPAWVGDMVMVSALTCHLQRQFPARPVDLLAPAWTLPIVRRLPHVRHALEMPLGHGAFAPRHRWRLGVALRDQSYGQAIILPRAWKSALLPYAARIPQRTGFLGELRYGLLNDIRPLNKALLPRTVDRFMALGTPAHQPFTPPALPQLALRYSAQAGLKVLARFTPEAPQQRPWVALCPGAEYGPAKQWPAHHFARTAQAILGEGYGVMLLGSRKDAALTAHICAQLPPSPHLLDLAGQTSLDEAVDLLAVAQTVITNDSGLMHVATAVERHVIALYGSSDPGHTPPLTEQADPLWLGLPCSPCFKRVCPEAHLNCLQQITPQQVLERWQAQRERLNHGR</sequence>
<dbReference type="EC" id="2.4.99.24" evidence="4"/>
<dbReference type="Gene3D" id="3.40.50.2000">
    <property type="entry name" value="Glycogen Phosphorylase B"/>
    <property type="match status" value="2"/>
</dbReference>
<protein>
    <recommendedName>
        <fullName evidence="4">lipopolysaccharide heptosyltransferase II</fullName>
        <ecNumber evidence="4">2.4.99.24</ecNumber>
    </recommendedName>
</protein>
<dbReference type="InterPro" id="IPR002201">
    <property type="entry name" value="Glyco_trans_9"/>
</dbReference>
<evidence type="ECO:0000313" key="7">
    <source>
        <dbReference type="Proteomes" id="UP000002586"/>
    </source>
</evidence>
<comment type="catalytic activity">
    <reaction evidence="5">
        <text>an L-alpha-D-Hep-(1-&gt;5)-[alpha-Kdo-(2-&gt;4)]-alpha-Kdo-(2-&gt;6)-lipid A + ADP-L-glycero-beta-D-manno-heptose = an L-alpha-D-Hep-(1-&gt;3)-L-alpha-D-Hep-(1-&gt;5)-[alpha-Kdo-(2-&gt;4)]-alpha-Kdo-(2-&gt;6)-lipid A + ADP + H(+)</text>
        <dbReference type="Rhea" id="RHEA:74071"/>
        <dbReference type="ChEBI" id="CHEBI:15378"/>
        <dbReference type="ChEBI" id="CHEBI:61506"/>
        <dbReference type="ChEBI" id="CHEBI:193068"/>
        <dbReference type="ChEBI" id="CHEBI:193069"/>
        <dbReference type="ChEBI" id="CHEBI:456216"/>
        <dbReference type="EC" id="2.4.99.24"/>
    </reaction>
</comment>
<organism evidence="6 7">
    <name type="scientific">Magnetococcus marinus (strain ATCC BAA-1437 / JCM 17883 / MC-1)</name>
    <dbReference type="NCBI Taxonomy" id="156889"/>
    <lineage>
        <taxon>Bacteria</taxon>
        <taxon>Pseudomonadati</taxon>
        <taxon>Pseudomonadota</taxon>
        <taxon>Magnetococcia</taxon>
        <taxon>Magnetococcales</taxon>
        <taxon>Magnetococcaceae</taxon>
        <taxon>Magnetococcus</taxon>
    </lineage>
</organism>
<dbReference type="GO" id="GO:0008713">
    <property type="term" value="F:ADP-heptose-lipopolysaccharide heptosyltransferase activity"/>
    <property type="evidence" value="ECO:0007669"/>
    <property type="project" value="UniProtKB-EC"/>
</dbReference>
<comment type="similarity">
    <text evidence="3">Belongs to the glycosyltransferase 9 family.</text>
</comment>
<dbReference type="CAZy" id="GT9">
    <property type="family name" value="Glycosyltransferase Family 9"/>
</dbReference>
<dbReference type="CDD" id="cd03789">
    <property type="entry name" value="GT9_LPS_heptosyltransferase"/>
    <property type="match status" value="1"/>
</dbReference>
<dbReference type="EMBL" id="CP000471">
    <property type="protein sequence ID" value="ABK44061.1"/>
    <property type="molecule type" value="Genomic_DNA"/>
</dbReference>
<gene>
    <name evidence="6" type="ordered locus">Mmc1_1552</name>
</gene>
<dbReference type="InterPro" id="IPR051199">
    <property type="entry name" value="LPS_LOS_Heptosyltrfase"/>
</dbReference>
<evidence type="ECO:0000256" key="1">
    <source>
        <dbReference type="ARBA" id="ARBA00022676"/>
    </source>
</evidence>
<dbReference type="RefSeq" id="WP_011713211.1">
    <property type="nucleotide sequence ID" value="NC_008576.1"/>
</dbReference>
<accession>A0L7W8</accession>
<keyword evidence="1" id="KW-0328">Glycosyltransferase</keyword>
<dbReference type="GO" id="GO:0005829">
    <property type="term" value="C:cytosol"/>
    <property type="evidence" value="ECO:0007669"/>
    <property type="project" value="TreeGrafter"/>
</dbReference>
<dbReference type="SUPFAM" id="SSF53756">
    <property type="entry name" value="UDP-Glycosyltransferase/glycogen phosphorylase"/>
    <property type="match status" value="1"/>
</dbReference>
<dbReference type="FunFam" id="3.40.50.2000:FF:000023">
    <property type="entry name" value="ADP-heptose--LPS heptosyltransferase II"/>
    <property type="match status" value="1"/>
</dbReference>
<dbReference type="PANTHER" id="PTHR30160">
    <property type="entry name" value="TETRAACYLDISACCHARIDE 4'-KINASE-RELATED"/>
    <property type="match status" value="1"/>
</dbReference>
<evidence type="ECO:0000256" key="2">
    <source>
        <dbReference type="ARBA" id="ARBA00022679"/>
    </source>
</evidence>
<dbReference type="Proteomes" id="UP000002586">
    <property type="component" value="Chromosome"/>
</dbReference>
<dbReference type="AlphaFoldDB" id="A0L7W8"/>